<evidence type="ECO:0000313" key="3">
    <source>
        <dbReference type="Proteomes" id="UP000226079"/>
    </source>
</evidence>
<dbReference type="EMBL" id="PDJC01000001">
    <property type="protein sequence ID" value="PFG17873.1"/>
    <property type="molecule type" value="Genomic_DNA"/>
</dbReference>
<protein>
    <submittedName>
        <fullName evidence="2">TQXA domain-containing protein</fullName>
    </submittedName>
</protein>
<proteinExistence type="predicted"/>
<gene>
    <name evidence="2" type="ORF">ATK74_2450</name>
</gene>
<sequence length="471" mass="50583">MATLIEADLAHTYPAAALEPTFVELRPSQPTAAPASALSRGRGGTFSATVGEVWFADGRHARTDLIRLNPNIDAYSLDVNGVSPRQLSHYREVAWADAPIRPAVMWQAEITAILASSYPQVGTAELTRRLRASGYPLGAGELREHEAIAATQAAIWRLTNGLELDTRAVDAPLRGTARIGAHPSGRAIATEADGTLNWSSQLPSGEAAYLEFEFAGQPELHGFSFTLGTRTGRHPITFWLEASHDGWSWQPISGSTVSLATPTGSQRVHRRLGLGATVSHARAVLGSVGYQFYRLAATGPSVRDGLVELEGLRVEVANASRYANNERVVYLYDHLLSQAAGALPQIHRNEPPADPHRYGPFALTLAPATILSEQAFVVDDAGHQLAGPVAPGKAFYLTPLDPAELDAVQLRLHHQPVHARVLIGSRSPGGAGEFTPLVTVTAAAEADIFEQIVPLKPRPLAEVADNRRNQK</sequence>
<dbReference type="NCBIfam" id="TIGR03934">
    <property type="entry name" value="TQXA_dom"/>
    <property type="match status" value="1"/>
</dbReference>
<dbReference type="AlphaFoldDB" id="A0A2A9CTU8"/>
<name>A0A2A9CTU8_9ACTN</name>
<comment type="caution">
    <text evidence="2">The sequence shown here is derived from an EMBL/GenBank/DDBJ whole genome shotgun (WGS) entry which is preliminary data.</text>
</comment>
<dbReference type="Pfam" id="PF08341">
    <property type="entry name" value="TED"/>
    <property type="match status" value="1"/>
</dbReference>
<dbReference type="InterPro" id="IPR013552">
    <property type="entry name" value="Thioester_dom"/>
</dbReference>
<evidence type="ECO:0000313" key="2">
    <source>
        <dbReference type="EMBL" id="PFG17873.1"/>
    </source>
</evidence>
<evidence type="ECO:0000259" key="1">
    <source>
        <dbReference type="Pfam" id="PF08341"/>
    </source>
</evidence>
<reference evidence="2 3" key="1">
    <citation type="submission" date="2017-10" db="EMBL/GenBank/DDBJ databases">
        <title>Sequencing the genomes of 1000 actinobacteria strains.</title>
        <authorList>
            <person name="Klenk H.-P."/>
        </authorList>
    </citation>
    <scope>NUCLEOTIDE SEQUENCE [LARGE SCALE GENOMIC DNA]</scope>
    <source>
        <strain evidence="2 3">DSM 15597</strain>
    </source>
</reference>
<dbReference type="RefSeq" id="WP_098461271.1">
    <property type="nucleotide sequence ID" value="NZ_PDJC01000001.1"/>
</dbReference>
<accession>A0A2A9CTU8</accession>
<dbReference type="InterPro" id="IPR023849">
    <property type="entry name" value="TQXA_dom"/>
</dbReference>
<dbReference type="OrthoDB" id="2676146at2"/>
<organism evidence="2 3">
    <name type="scientific">Propionicimonas paludicola</name>
    <dbReference type="NCBI Taxonomy" id="185243"/>
    <lineage>
        <taxon>Bacteria</taxon>
        <taxon>Bacillati</taxon>
        <taxon>Actinomycetota</taxon>
        <taxon>Actinomycetes</taxon>
        <taxon>Propionibacteriales</taxon>
        <taxon>Nocardioidaceae</taxon>
        <taxon>Propionicimonas</taxon>
    </lineage>
</organism>
<keyword evidence="3" id="KW-1185">Reference proteome</keyword>
<feature type="domain" description="Thioester" evidence="1">
    <location>
        <begin position="74"/>
        <end position="165"/>
    </location>
</feature>
<dbReference type="Proteomes" id="UP000226079">
    <property type="component" value="Unassembled WGS sequence"/>
</dbReference>